<reference evidence="2" key="1">
    <citation type="submission" date="2020-10" db="EMBL/GenBank/DDBJ databases">
        <authorList>
            <person name="Kikuchi T."/>
        </authorList>
    </citation>
    <scope>NUCLEOTIDE SEQUENCE</scope>
    <source>
        <strain evidence="2">NKZ352</strain>
    </source>
</reference>
<proteinExistence type="predicted"/>
<feature type="chain" id="PRO_5035847353" evidence="1">
    <location>
        <begin position="17"/>
        <end position="263"/>
    </location>
</feature>
<dbReference type="OrthoDB" id="5799392at2759"/>
<evidence type="ECO:0000313" key="3">
    <source>
        <dbReference type="Proteomes" id="UP000835052"/>
    </source>
</evidence>
<dbReference type="InterPro" id="IPR006150">
    <property type="entry name" value="Cys_repeat_1"/>
</dbReference>
<dbReference type="AlphaFoldDB" id="A0A8S1HRR0"/>
<dbReference type="Proteomes" id="UP000835052">
    <property type="component" value="Unassembled WGS sequence"/>
</dbReference>
<evidence type="ECO:0000256" key="1">
    <source>
        <dbReference type="SAM" id="SignalP"/>
    </source>
</evidence>
<name>A0A8S1HRR0_9PELO</name>
<gene>
    <name evidence="2" type="ORF">CAUJ_LOCUS13814</name>
</gene>
<feature type="signal peptide" evidence="1">
    <location>
        <begin position="1"/>
        <end position="16"/>
    </location>
</feature>
<dbReference type="SMART" id="SM00289">
    <property type="entry name" value="WR1"/>
    <property type="match status" value="3"/>
</dbReference>
<evidence type="ECO:0000313" key="2">
    <source>
        <dbReference type="EMBL" id="CAD6197907.1"/>
    </source>
</evidence>
<organism evidence="2 3">
    <name type="scientific">Caenorhabditis auriculariae</name>
    <dbReference type="NCBI Taxonomy" id="2777116"/>
    <lineage>
        <taxon>Eukaryota</taxon>
        <taxon>Metazoa</taxon>
        <taxon>Ecdysozoa</taxon>
        <taxon>Nematoda</taxon>
        <taxon>Chromadorea</taxon>
        <taxon>Rhabditida</taxon>
        <taxon>Rhabditina</taxon>
        <taxon>Rhabditomorpha</taxon>
        <taxon>Rhabditoidea</taxon>
        <taxon>Rhabditidae</taxon>
        <taxon>Peloderinae</taxon>
        <taxon>Caenorhabditis</taxon>
    </lineage>
</organism>
<accession>A0A8S1HRR0</accession>
<sequence>MLLCVILLFLISAVGAFELMTASRQKRQYYICGNYPNQFYSLYPCNVFIQTTRSPPNFNQCTNGGQKIGVGCYYTYQCTPYSGGQQVTCLNNCCCTVPNVPVPPPTFFPPVSTTPSVAALAYCYNGQRTQVRCQTSTDCSVGQTCVNAVCCTTTGNEWSGACGGLAALASCQQGSSCGSFSCTTSNYCCECPAGRTSGLCSNGCPSGYSCSSSGYCCATCSNVLAVFMGQSKQNIPWDNCLNVSWYPEVKTINKIHAHYEVYR</sequence>
<dbReference type="PANTHER" id="PTHR34150">
    <property type="entry name" value="PROTEIN CBG08832-RELATED"/>
    <property type="match status" value="1"/>
</dbReference>
<keyword evidence="3" id="KW-1185">Reference proteome</keyword>
<protein>
    <submittedName>
        <fullName evidence="2">Uncharacterized protein</fullName>
    </submittedName>
</protein>
<comment type="caution">
    <text evidence="2">The sequence shown here is derived from an EMBL/GenBank/DDBJ whole genome shotgun (WGS) entry which is preliminary data.</text>
</comment>
<dbReference type="PANTHER" id="PTHR34150:SF3">
    <property type="entry name" value="CC DOMAIN-CONTAINING PROTEIN"/>
    <property type="match status" value="1"/>
</dbReference>
<dbReference type="EMBL" id="CAJGYM010000108">
    <property type="protein sequence ID" value="CAD6197907.1"/>
    <property type="molecule type" value="Genomic_DNA"/>
</dbReference>
<keyword evidence="1" id="KW-0732">Signal</keyword>